<sequence length="513" mass="55536">MRSSKNRRMATGRRRTSRKTEGLRAWLGLQTSGRPATRMTRNRRMTEEQRQKAARAYVDPVERKTRNRTVALLMLLAVVNLYVFVWREGTSVLELGAPRAAAIVEHDDRGHGPLGAFAEPPETACSGDPVRIFEGLNDQIHQATTLDAGRTLRLALLELGVAAPEIDALEAALRPTIDLGLVAGTGAPLRVATDRHGAILAVEIEQAEGRLLQACRAGGQAGMTVRAIQHPPVSDVVAVHLELGPDADLRAAVVEAGERPELADRIAAALAFEVDLVADARPRDRIDLVIERRFLGKQFHRYGSLLAVRFRGEAGRFLAFRFQTGNGQAAYFDAEGKPVRRTLLRSPLAFHALQAGARAMMPPSVEVVAGRSGALYRRPEGAPVVALGDGAVRSLGEQGDAGLVLELAHEDGTVARYAHLSRTMGDLRPGQPVRQGQLVALAGHSGKTATDRVRLELWREEHGEPTVLDPLLLAAGGDRRPAVVGAPLKGTQLERFKLEIAPWQKALRETSGS</sequence>
<keyword evidence="2" id="KW-1133">Transmembrane helix</keyword>
<dbReference type="PANTHER" id="PTHR21666">
    <property type="entry name" value="PEPTIDASE-RELATED"/>
    <property type="match status" value="1"/>
</dbReference>
<dbReference type="InterPro" id="IPR016047">
    <property type="entry name" value="M23ase_b-sheet_dom"/>
</dbReference>
<dbReference type="InterPro" id="IPR011055">
    <property type="entry name" value="Dup_hybrid_motif"/>
</dbReference>
<dbReference type="Gene3D" id="3.10.450.350">
    <property type="match status" value="1"/>
</dbReference>
<feature type="domain" description="M23ase beta-sheet core" evidence="3">
    <location>
        <begin position="372"/>
        <end position="460"/>
    </location>
</feature>
<feature type="region of interest" description="Disordered" evidence="1">
    <location>
        <begin position="1"/>
        <end position="21"/>
    </location>
</feature>
<feature type="compositionally biased region" description="Basic residues" evidence="1">
    <location>
        <begin position="1"/>
        <end position="17"/>
    </location>
</feature>
<keyword evidence="5" id="KW-1185">Reference proteome</keyword>
<evidence type="ECO:0000256" key="1">
    <source>
        <dbReference type="SAM" id="MobiDB-lite"/>
    </source>
</evidence>
<gene>
    <name evidence="4" type="ORF">O0S08_12380</name>
</gene>
<evidence type="ECO:0000313" key="5">
    <source>
        <dbReference type="Proteomes" id="UP001164459"/>
    </source>
</evidence>
<evidence type="ECO:0000259" key="3">
    <source>
        <dbReference type="Pfam" id="PF01551"/>
    </source>
</evidence>
<proteinExistence type="predicted"/>
<organism evidence="4 5">
    <name type="scientific">Nannocystis punicea</name>
    <dbReference type="NCBI Taxonomy" id="2995304"/>
    <lineage>
        <taxon>Bacteria</taxon>
        <taxon>Pseudomonadati</taxon>
        <taxon>Myxococcota</taxon>
        <taxon>Polyangia</taxon>
        <taxon>Nannocystales</taxon>
        <taxon>Nannocystaceae</taxon>
        <taxon>Nannocystis</taxon>
    </lineage>
</organism>
<dbReference type="RefSeq" id="WP_269039301.1">
    <property type="nucleotide sequence ID" value="NZ_CP114040.1"/>
</dbReference>
<feature type="transmembrane region" description="Helical" evidence="2">
    <location>
        <begin position="69"/>
        <end position="86"/>
    </location>
</feature>
<dbReference type="SUPFAM" id="SSF51261">
    <property type="entry name" value="Duplicated hybrid motif"/>
    <property type="match status" value="1"/>
</dbReference>
<dbReference type="InterPro" id="IPR050570">
    <property type="entry name" value="Cell_wall_metabolism_enzyme"/>
</dbReference>
<evidence type="ECO:0000256" key="2">
    <source>
        <dbReference type="SAM" id="Phobius"/>
    </source>
</evidence>
<dbReference type="Gene3D" id="2.70.70.10">
    <property type="entry name" value="Glucose Permease (Domain IIA)"/>
    <property type="match status" value="1"/>
</dbReference>
<reference evidence="4" key="1">
    <citation type="submission" date="2022-11" db="EMBL/GenBank/DDBJ databases">
        <title>Minimal conservation of predation-associated metabolite biosynthetic gene clusters underscores biosynthetic potential of Myxococcota including descriptions for ten novel species: Archangium lansinium sp. nov., Myxococcus landrumus sp. nov., Nannocystis bai.</title>
        <authorList>
            <person name="Ahearne A."/>
            <person name="Stevens C."/>
            <person name="Dowd S."/>
        </authorList>
    </citation>
    <scope>NUCLEOTIDE SEQUENCE</scope>
    <source>
        <strain evidence="4">Fl3</strain>
    </source>
</reference>
<dbReference type="Pfam" id="PF01551">
    <property type="entry name" value="Peptidase_M23"/>
    <property type="match status" value="1"/>
</dbReference>
<dbReference type="PANTHER" id="PTHR21666:SF285">
    <property type="entry name" value="M23 FAMILY METALLOPEPTIDASE"/>
    <property type="match status" value="1"/>
</dbReference>
<dbReference type="Proteomes" id="UP001164459">
    <property type="component" value="Chromosome"/>
</dbReference>
<protein>
    <submittedName>
        <fullName evidence="4">M23 family metallopeptidase</fullName>
    </submittedName>
</protein>
<keyword evidence="2" id="KW-0812">Transmembrane</keyword>
<accession>A0ABY7HCC2</accession>
<dbReference type="EMBL" id="CP114040">
    <property type="protein sequence ID" value="WAS96938.1"/>
    <property type="molecule type" value="Genomic_DNA"/>
</dbReference>
<evidence type="ECO:0000313" key="4">
    <source>
        <dbReference type="EMBL" id="WAS96938.1"/>
    </source>
</evidence>
<keyword evidence="2" id="KW-0472">Membrane</keyword>
<dbReference type="CDD" id="cd12797">
    <property type="entry name" value="M23_peptidase"/>
    <property type="match status" value="1"/>
</dbReference>
<name>A0ABY7HCC2_9BACT</name>